<dbReference type="Gene3D" id="3.40.50.2300">
    <property type="match status" value="2"/>
</dbReference>
<dbReference type="GO" id="GO:0030246">
    <property type="term" value="F:carbohydrate binding"/>
    <property type="evidence" value="ECO:0007669"/>
    <property type="project" value="TreeGrafter"/>
</dbReference>
<name>A0A3A9YZR7_9ACTN</name>
<dbReference type="CDD" id="cd20000">
    <property type="entry name" value="PBP1_ABC_rhamnose"/>
    <property type="match status" value="1"/>
</dbReference>
<dbReference type="PANTHER" id="PTHR30036:SF8">
    <property type="entry name" value="ABC-TYPE SUGAR TRANSPORT SYSTEM PERIPLASMIC COMPONENT-LIKE PROTEIN"/>
    <property type="match status" value="1"/>
</dbReference>
<dbReference type="GO" id="GO:0015762">
    <property type="term" value="P:rhamnose transmembrane transport"/>
    <property type="evidence" value="ECO:0007669"/>
    <property type="project" value="InterPro"/>
</dbReference>
<keyword evidence="3" id="KW-0732">Signal</keyword>
<comment type="subcellular location">
    <subcellularLocation>
        <location evidence="1">Cell envelope</location>
    </subcellularLocation>
</comment>
<comment type="caution">
    <text evidence="5">The sequence shown here is derived from an EMBL/GenBank/DDBJ whole genome shotgun (WGS) entry which is preliminary data.</text>
</comment>
<evidence type="ECO:0000313" key="6">
    <source>
        <dbReference type="Proteomes" id="UP000272474"/>
    </source>
</evidence>
<evidence type="ECO:0000256" key="2">
    <source>
        <dbReference type="SAM" id="MobiDB-lite"/>
    </source>
</evidence>
<reference evidence="5 6" key="1">
    <citation type="journal article" date="2014" name="Int. J. Syst. Evol. Microbiol.">
        <title>Streptomyces hoynatensis sp. nov., isolated from deep marine sediment.</title>
        <authorList>
            <person name="Veyisoglu A."/>
            <person name="Sahin N."/>
        </authorList>
    </citation>
    <scope>NUCLEOTIDE SEQUENCE [LARGE SCALE GENOMIC DNA]</scope>
    <source>
        <strain evidence="5 6">KCTC 29097</strain>
    </source>
</reference>
<evidence type="ECO:0000313" key="5">
    <source>
        <dbReference type="EMBL" id="RKN41239.1"/>
    </source>
</evidence>
<dbReference type="NCBIfam" id="TIGR02637">
    <property type="entry name" value="RhaS"/>
    <property type="match status" value="1"/>
</dbReference>
<feature type="chain" id="PRO_5017179475" evidence="3">
    <location>
        <begin position="48"/>
        <end position="385"/>
    </location>
</feature>
<dbReference type="OrthoDB" id="9781890at2"/>
<dbReference type="InterPro" id="IPR025997">
    <property type="entry name" value="SBP_2_dom"/>
</dbReference>
<feature type="compositionally biased region" description="Low complexity" evidence="2">
    <location>
        <begin position="64"/>
        <end position="74"/>
    </location>
</feature>
<accession>A0A3A9YZR7</accession>
<dbReference type="GO" id="GO:0030288">
    <property type="term" value="C:outer membrane-bounded periplasmic space"/>
    <property type="evidence" value="ECO:0007669"/>
    <property type="project" value="TreeGrafter"/>
</dbReference>
<dbReference type="Proteomes" id="UP000272474">
    <property type="component" value="Unassembled WGS sequence"/>
</dbReference>
<dbReference type="InterPro" id="IPR028082">
    <property type="entry name" value="Peripla_BP_I"/>
</dbReference>
<feature type="region of interest" description="Disordered" evidence="2">
    <location>
        <begin position="1"/>
        <end position="28"/>
    </location>
</feature>
<feature type="compositionally biased region" description="Basic and acidic residues" evidence="2">
    <location>
        <begin position="53"/>
        <end position="63"/>
    </location>
</feature>
<feature type="region of interest" description="Disordered" evidence="2">
    <location>
        <begin position="50"/>
        <end position="76"/>
    </location>
</feature>
<dbReference type="EMBL" id="RBAL01000008">
    <property type="protein sequence ID" value="RKN41239.1"/>
    <property type="molecule type" value="Genomic_DNA"/>
</dbReference>
<dbReference type="SUPFAM" id="SSF53822">
    <property type="entry name" value="Periplasmic binding protein-like I"/>
    <property type="match status" value="1"/>
</dbReference>
<evidence type="ECO:0000256" key="1">
    <source>
        <dbReference type="ARBA" id="ARBA00004196"/>
    </source>
</evidence>
<keyword evidence="6" id="KW-1185">Reference proteome</keyword>
<dbReference type="PANTHER" id="PTHR30036">
    <property type="entry name" value="D-XYLOSE-BINDING PERIPLASMIC PROTEIN"/>
    <property type="match status" value="1"/>
</dbReference>
<gene>
    <name evidence="5" type="primary">rhaS</name>
    <name evidence="5" type="ORF">D7294_16055</name>
</gene>
<dbReference type="InterPro" id="IPR013459">
    <property type="entry name" value="RhaS"/>
</dbReference>
<evidence type="ECO:0000256" key="3">
    <source>
        <dbReference type="SAM" id="SignalP"/>
    </source>
</evidence>
<protein>
    <submittedName>
        <fullName evidence="5">Rhamnose ABC transporter substrate-binding protein</fullName>
    </submittedName>
</protein>
<evidence type="ECO:0000259" key="4">
    <source>
        <dbReference type="Pfam" id="PF13407"/>
    </source>
</evidence>
<dbReference type="Pfam" id="PF13407">
    <property type="entry name" value="Peripla_BP_4"/>
    <property type="match status" value="1"/>
</dbReference>
<dbReference type="InterPro" id="IPR050555">
    <property type="entry name" value="Bact_Solute-Bind_Prot2"/>
</dbReference>
<dbReference type="AlphaFoldDB" id="A0A3A9YZR7"/>
<sequence length="385" mass="39889">MPLRSVRIPRIPRTPHSPRGPRRAAAPGRAARLGVAALAACALLATAACSGTTREDGESDRDAGAGASSTATADPNAPLAEDLAVAFLPKQVNNPYFTVADEGGHAAVEEFGGEYKEVGPSEASASSQVSYLNTLAQQHTDVIVTSANDPNAVCGALNSARSAGARVVTFDSDASPECRDLFVNQATAEDIARTQIELIAEEIGGSGQIAILSATPNATNQNAWIELMQQELEKPEYAGIELVTVAYGNDEDEKSFQETQGLLSSYPDLAGIISPTTVGLAAAARYLSGSEYGGRVALTGLGTPDQMREFVHDGTVAQFALWDPADLGYLAAYAGAALASGQITGAEGETFTAGELGEYTIGADGEIVLGPPTIFTADNIDDYAF</sequence>
<proteinExistence type="predicted"/>
<feature type="signal peptide" evidence="3">
    <location>
        <begin position="1"/>
        <end position="47"/>
    </location>
</feature>
<dbReference type="RefSeq" id="WP_120680195.1">
    <property type="nucleotide sequence ID" value="NZ_RBAL01000008.1"/>
</dbReference>
<organism evidence="5 6">
    <name type="scientific">Streptomyces hoynatensis</name>
    <dbReference type="NCBI Taxonomy" id="1141874"/>
    <lineage>
        <taxon>Bacteria</taxon>
        <taxon>Bacillati</taxon>
        <taxon>Actinomycetota</taxon>
        <taxon>Actinomycetes</taxon>
        <taxon>Kitasatosporales</taxon>
        <taxon>Streptomycetaceae</taxon>
        <taxon>Streptomyces</taxon>
    </lineage>
</organism>
<feature type="domain" description="Periplasmic binding protein" evidence="4">
    <location>
        <begin position="85"/>
        <end position="342"/>
    </location>
</feature>